<accession>A0A673GGB1</accession>
<evidence type="ECO:0000256" key="1">
    <source>
        <dbReference type="SAM" id="MobiDB-lite"/>
    </source>
</evidence>
<feature type="compositionally biased region" description="Basic and acidic residues" evidence="1">
    <location>
        <begin position="237"/>
        <end position="279"/>
    </location>
</feature>
<dbReference type="GO" id="GO:0034394">
    <property type="term" value="P:protein localization to cell surface"/>
    <property type="evidence" value="ECO:0007669"/>
    <property type="project" value="TreeGrafter"/>
</dbReference>
<dbReference type="GO" id="GO:0045202">
    <property type="term" value="C:synapse"/>
    <property type="evidence" value="ECO:0007669"/>
    <property type="project" value="GOC"/>
</dbReference>
<dbReference type="KEGG" id="srx:107748955"/>
<keyword evidence="2" id="KW-0472">Membrane</keyword>
<feature type="region of interest" description="Disordered" evidence="1">
    <location>
        <begin position="234"/>
        <end position="315"/>
    </location>
</feature>
<name>A0A673GGB1_9TELE</name>
<proteinExistence type="predicted"/>
<feature type="domain" description="Resistance to inhibitors of cholinesterase protein 3 N-terminal" evidence="3">
    <location>
        <begin position="15"/>
        <end position="161"/>
    </location>
</feature>
<evidence type="ECO:0000259" key="3">
    <source>
        <dbReference type="Pfam" id="PF15361"/>
    </source>
</evidence>
<keyword evidence="2" id="KW-1133">Transmembrane helix</keyword>
<evidence type="ECO:0000313" key="4">
    <source>
        <dbReference type="Ensembl" id="ENSSRHP00000011419.1"/>
    </source>
</evidence>
<feature type="transmembrane region" description="Helical" evidence="2">
    <location>
        <begin position="88"/>
        <end position="109"/>
    </location>
</feature>
<dbReference type="PANTHER" id="PTHR21723:SF4">
    <property type="entry name" value="ZGC:92489"/>
    <property type="match status" value="1"/>
</dbReference>
<dbReference type="PANTHER" id="PTHR21723">
    <property type="entry name" value="RESISTANCE TO INHIBITORS OF CHOLINESTERASE PROTEIN 3 RIC3"/>
    <property type="match status" value="1"/>
</dbReference>
<dbReference type="Pfam" id="PF15361">
    <property type="entry name" value="RIC3"/>
    <property type="match status" value="1"/>
</dbReference>
<dbReference type="GO" id="GO:0007271">
    <property type="term" value="P:synaptic transmission, cholinergic"/>
    <property type="evidence" value="ECO:0007669"/>
    <property type="project" value="TreeGrafter"/>
</dbReference>
<dbReference type="CTD" id="436654"/>
<protein>
    <submittedName>
        <fullName evidence="4">Protein RIC-3-like</fullName>
    </submittedName>
</protein>
<keyword evidence="2" id="KW-0812">Transmembrane</keyword>
<keyword evidence="5" id="KW-1185">Reference proteome</keyword>
<dbReference type="InterPro" id="IPR026160">
    <property type="entry name" value="Ric3"/>
</dbReference>
<evidence type="ECO:0000313" key="5">
    <source>
        <dbReference type="Proteomes" id="UP000472270"/>
    </source>
</evidence>
<dbReference type="GO" id="GO:0043005">
    <property type="term" value="C:neuron projection"/>
    <property type="evidence" value="ECO:0007669"/>
    <property type="project" value="TreeGrafter"/>
</dbReference>
<reference evidence="4" key="2">
    <citation type="submission" date="2025-09" db="UniProtKB">
        <authorList>
            <consortium name="Ensembl"/>
        </authorList>
    </citation>
    <scope>IDENTIFICATION</scope>
</reference>
<dbReference type="GO" id="GO:0043025">
    <property type="term" value="C:neuronal cell body"/>
    <property type="evidence" value="ECO:0007669"/>
    <property type="project" value="TreeGrafter"/>
</dbReference>
<evidence type="ECO:0000256" key="2">
    <source>
        <dbReference type="SAM" id="Phobius"/>
    </source>
</evidence>
<dbReference type="Ensembl" id="ENSSRHT00000011858.1">
    <property type="protein sequence ID" value="ENSSRHP00000011419.1"/>
    <property type="gene ID" value="ENSSRHG00000006615.1"/>
</dbReference>
<feature type="region of interest" description="Disordered" evidence="1">
    <location>
        <begin position="31"/>
        <end position="61"/>
    </location>
</feature>
<dbReference type="InterPro" id="IPR032763">
    <property type="entry name" value="RIC3_N"/>
</dbReference>
<reference evidence="4" key="1">
    <citation type="submission" date="2025-08" db="UniProtKB">
        <authorList>
            <consortium name="Ensembl"/>
        </authorList>
    </citation>
    <scope>IDENTIFICATION</scope>
</reference>
<dbReference type="GeneID" id="107748955"/>
<dbReference type="AlphaFoldDB" id="A0A673GGB1"/>
<dbReference type="Proteomes" id="UP000472270">
    <property type="component" value="Unassembled WGS sequence"/>
</dbReference>
<sequence>MSISTFQKLTIVSCVVLCVALLLPQMLLSRGKRDTPHTEGPTGHFPPMPHRPPVSEEQRHFSRAHNPEAIARAKGAGTGTSTGGKSNLAGQIIPIYGFGILLYILYILFKITSRGKTAEPPKSRFTAVRSENMKRKITDFELAQLQDRLNETKDVIERIISAASAGSDSLGGAVAVDEEQQLLYQLQEITRVMQEGQFVDTVPANTDHSCGREWDGLPENGGKELSERFCCVHSPRRSSDAQMRESEDHETSAEMSRPDEESVSDHDGNRNTKIEDISSRDSTSQSQPETATLTGSDITSGPVSEHSIIRRRNKQ</sequence>
<gene>
    <name evidence="4" type="primary">ric3b</name>
</gene>
<dbReference type="RefSeq" id="XP_016419463.1">
    <property type="nucleotide sequence ID" value="XM_016563977.1"/>
</dbReference>
<dbReference type="OrthoDB" id="9938788at2759"/>
<feature type="compositionally biased region" description="Polar residues" evidence="1">
    <location>
        <begin position="280"/>
        <end position="302"/>
    </location>
</feature>
<organism evidence="4 5">
    <name type="scientific">Sinocyclocheilus rhinocerous</name>
    <dbReference type="NCBI Taxonomy" id="307959"/>
    <lineage>
        <taxon>Eukaryota</taxon>
        <taxon>Metazoa</taxon>
        <taxon>Chordata</taxon>
        <taxon>Craniata</taxon>
        <taxon>Vertebrata</taxon>
        <taxon>Euteleostomi</taxon>
        <taxon>Actinopterygii</taxon>
        <taxon>Neopterygii</taxon>
        <taxon>Teleostei</taxon>
        <taxon>Ostariophysi</taxon>
        <taxon>Cypriniformes</taxon>
        <taxon>Cyprinidae</taxon>
        <taxon>Cyprininae</taxon>
        <taxon>Sinocyclocheilus</taxon>
    </lineage>
</organism>